<proteinExistence type="predicted"/>
<dbReference type="HOGENOM" id="CLU_289036_0_0_1"/>
<reference evidence="4" key="1">
    <citation type="journal article" date="2014" name="Proc. Natl. Acad. Sci. U.S.A.">
        <title>Extensive sampling of basidiomycete genomes demonstrates inadequacy of the white-rot/brown-rot paradigm for wood decay fungi.</title>
        <authorList>
            <person name="Riley R."/>
            <person name="Salamov A.A."/>
            <person name="Brown D.W."/>
            <person name="Nagy L.G."/>
            <person name="Floudas D."/>
            <person name="Held B.W."/>
            <person name="Levasseur A."/>
            <person name="Lombard V."/>
            <person name="Morin E."/>
            <person name="Otillar R."/>
            <person name="Lindquist E.A."/>
            <person name="Sun H."/>
            <person name="LaButti K.M."/>
            <person name="Schmutz J."/>
            <person name="Jabbour D."/>
            <person name="Luo H."/>
            <person name="Baker S.E."/>
            <person name="Pisabarro A.G."/>
            <person name="Walton J.D."/>
            <person name="Blanchette R.A."/>
            <person name="Henrissat B."/>
            <person name="Martin F."/>
            <person name="Cullen D."/>
            <person name="Hibbett D.S."/>
            <person name="Grigoriev I.V."/>
        </authorList>
    </citation>
    <scope>NUCLEOTIDE SEQUENCE [LARGE SCALE GENOMIC DNA]</scope>
    <source>
        <strain evidence="4">PC15</strain>
    </source>
</reference>
<name>A0A067NP50_PLEO1</name>
<organism evidence="3 4">
    <name type="scientific">Pleurotus ostreatus (strain PC15)</name>
    <name type="common">Oyster mushroom</name>
    <dbReference type="NCBI Taxonomy" id="1137138"/>
    <lineage>
        <taxon>Eukaryota</taxon>
        <taxon>Fungi</taxon>
        <taxon>Dikarya</taxon>
        <taxon>Basidiomycota</taxon>
        <taxon>Agaricomycotina</taxon>
        <taxon>Agaricomycetes</taxon>
        <taxon>Agaricomycetidae</taxon>
        <taxon>Agaricales</taxon>
        <taxon>Pleurotineae</taxon>
        <taxon>Pleurotaceae</taxon>
        <taxon>Pleurotus</taxon>
    </lineage>
</organism>
<dbReference type="VEuPathDB" id="FungiDB:PLEOSDRAFT_1085233"/>
<evidence type="ECO:0000256" key="2">
    <source>
        <dbReference type="SAM" id="MobiDB-lite"/>
    </source>
</evidence>
<dbReference type="Proteomes" id="UP000027073">
    <property type="component" value="Unassembled WGS sequence"/>
</dbReference>
<protein>
    <submittedName>
        <fullName evidence="3">Uncharacterized protein</fullName>
    </submittedName>
</protein>
<keyword evidence="1" id="KW-0175">Coiled coil</keyword>
<feature type="coiled-coil region" evidence="1">
    <location>
        <begin position="504"/>
        <end position="605"/>
    </location>
</feature>
<dbReference type="InParanoid" id="A0A067NP50"/>
<accession>A0A067NP50</accession>
<feature type="compositionally biased region" description="Basic residues" evidence="2">
    <location>
        <begin position="305"/>
        <end position="316"/>
    </location>
</feature>
<dbReference type="EMBL" id="KL198010">
    <property type="protein sequence ID" value="KDQ25867.1"/>
    <property type="molecule type" value="Genomic_DNA"/>
</dbReference>
<feature type="region of interest" description="Disordered" evidence="2">
    <location>
        <begin position="757"/>
        <end position="779"/>
    </location>
</feature>
<evidence type="ECO:0000256" key="1">
    <source>
        <dbReference type="SAM" id="Coils"/>
    </source>
</evidence>
<evidence type="ECO:0000313" key="4">
    <source>
        <dbReference type="Proteomes" id="UP000027073"/>
    </source>
</evidence>
<sequence length="1062" mass="118649">MSDYRSTPHFTVPREPDDDEVSMSGSSISTVYMDAPTDFDDTSTASITPTAISFPSMPSHTTYAYATNADYEMTPASRRHSTTDVYMSSKSVTPTPADVSMSSQSATPILDTSPTLPVHSSMPFTSMPTNMPFTSSSHLIAPFNPGPIAGSHFDIVSTNRNSEIPQASSSNGGSLIPTNTSGLFLTNNSDIGFAPKVVTSSLTYFGANLDPNFVFDPGFDTGLPMMTLQDASAIDAEAARYLFSELPGITSQWPAPLPAPRPQRPTTPPFAQYIREYMEAVSTEVSASTGCKRKRPIFDETGAPRPKRGSRAKGARPKQAETITSLRAQVAELKKACKEAQNTDSAITASLAQVLERETNLRHLLSTREKELADLRGRVPLDIDDSQDRLAEWKQKYEDALSRYHDDLEAKKAQYTADTALLHQRLTKLQDDARGSSEEITNLRKQLSVAEDSRRDQAEAEEVQYSELKDRFDTQCQDLSQALDTIQHHRETIDHLTLELTSSKDGHAKNASELQSRIQNLECAYQKLGEDARLQSQALKDDYEAQLLALREQGGSREREKDLEEQIATLEEEHSKGSEAHQRVVQELQTRIDDLKHAYDQLGEDTRLRCQRLKDDYEAKLVSIPKQIESEGAGMEEKVKSLEVELTKMKEKYDADLRYAQTQLEGLQQIQKHSADDALARHDQLRQVAEIARQREAEAIRSEDIQRQVAADLQSRLAELQETHTRAVRESDDRYQAATHDHDLQVTKLQRESQEALRRLSEEAEARQRRLMEESRQPEEMQIAISAAIADARREAEDHFQTRSAEMQRVAANGSTSNTYANKGKQRETLNGSPPAADGTSTAAQALLVELREMMTQFSAQLSRSGVLLQGNTSNRSQAAGVFSQQHEPKPRDAARIRMMNLVRNKLRAMLHIQHDSDIDASIEQFGVAANPADLADYEENQNASPELHPFRPLWTKINHPWNLELAALFAMEFCAEHPEFDRTEVKDHFMTRLKLYDNRMKIIEGNMQAGENAAWMLLHDMVKGLGLLGMSTDEKVALSPGLGDVVWGGRSANGKLLQDYL</sequence>
<feature type="region of interest" description="Disordered" evidence="2">
    <location>
        <begin position="295"/>
        <end position="320"/>
    </location>
</feature>
<feature type="region of interest" description="Disordered" evidence="2">
    <location>
        <begin position="1"/>
        <end position="25"/>
    </location>
</feature>
<gene>
    <name evidence="3" type="ORF">PLEOSDRAFT_1085233</name>
</gene>
<evidence type="ECO:0000313" key="3">
    <source>
        <dbReference type="EMBL" id="KDQ25867.1"/>
    </source>
</evidence>
<feature type="region of interest" description="Disordered" evidence="2">
    <location>
        <begin position="93"/>
        <end position="114"/>
    </location>
</feature>
<dbReference type="STRING" id="1137138.A0A067NP50"/>
<feature type="region of interest" description="Disordered" evidence="2">
    <location>
        <begin position="811"/>
        <end position="839"/>
    </location>
</feature>
<feature type="coiled-coil region" evidence="1">
    <location>
        <begin position="383"/>
        <end position="446"/>
    </location>
</feature>
<dbReference type="AlphaFoldDB" id="A0A067NP50"/>